<dbReference type="GeneID" id="14914353"/>
<evidence type="ECO:0000313" key="1">
    <source>
        <dbReference type="EMBL" id="ELR13817.1"/>
    </source>
</evidence>
<dbReference type="AlphaFoldDB" id="L8GLA3"/>
<reference evidence="1 2" key="1">
    <citation type="journal article" date="2013" name="Genome Biol.">
        <title>Genome of Acanthamoeba castellanii highlights extensive lateral gene transfer and early evolution of tyrosine kinase signaling.</title>
        <authorList>
            <person name="Clarke M."/>
            <person name="Lohan A.J."/>
            <person name="Liu B."/>
            <person name="Lagkouvardos I."/>
            <person name="Roy S."/>
            <person name="Zafar N."/>
            <person name="Bertelli C."/>
            <person name="Schilde C."/>
            <person name="Kianianmomeni A."/>
            <person name="Burglin T.R."/>
            <person name="Frech C."/>
            <person name="Turcotte B."/>
            <person name="Kopec K.O."/>
            <person name="Synnott J.M."/>
            <person name="Choo C."/>
            <person name="Paponov I."/>
            <person name="Finkler A."/>
            <person name="Soon Heng Tan C."/>
            <person name="Hutchins A.P."/>
            <person name="Weinmeier T."/>
            <person name="Rattei T."/>
            <person name="Chu J.S."/>
            <person name="Gimenez G."/>
            <person name="Irimia M."/>
            <person name="Rigden D.J."/>
            <person name="Fitzpatrick D.A."/>
            <person name="Lorenzo-Morales J."/>
            <person name="Bateman A."/>
            <person name="Chiu C.H."/>
            <person name="Tang P."/>
            <person name="Hegemann P."/>
            <person name="Fromm H."/>
            <person name="Raoult D."/>
            <person name="Greub G."/>
            <person name="Miranda-Saavedra D."/>
            <person name="Chen N."/>
            <person name="Nash P."/>
            <person name="Ginger M.L."/>
            <person name="Horn M."/>
            <person name="Schaap P."/>
            <person name="Caler L."/>
            <person name="Loftus B."/>
        </authorList>
    </citation>
    <scope>NUCLEOTIDE SEQUENCE [LARGE SCALE GENOMIC DNA]</scope>
    <source>
        <strain evidence="1 2">Neff</strain>
    </source>
</reference>
<dbReference type="EMBL" id="KB008074">
    <property type="protein sequence ID" value="ELR13817.1"/>
    <property type="molecule type" value="Genomic_DNA"/>
</dbReference>
<evidence type="ECO:0000313" key="2">
    <source>
        <dbReference type="Proteomes" id="UP000011083"/>
    </source>
</evidence>
<dbReference type="VEuPathDB" id="AmoebaDB:ACA1_076700"/>
<accession>L8GLA3</accession>
<protein>
    <submittedName>
        <fullName evidence="1">Uncharacterized protein</fullName>
    </submittedName>
</protein>
<sequence>MSLCMKEWEKRVAKKVGKEWWNLKPMQRPHDVRTHEWKGKWEGFMQQFSIKGNPIQRVTQMLHEWSKECLW</sequence>
<keyword evidence="2" id="KW-1185">Reference proteome</keyword>
<name>L8GLA3_ACACF</name>
<proteinExistence type="predicted"/>
<dbReference type="RefSeq" id="XP_004335830.1">
    <property type="nucleotide sequence ID" value="XM_004335782.1"/>
</dbReference>
<gene>
    <name evidence="1" type="ORF">ACA1_076700</name>
</gene>
<dbReference type="Proteomes" id="UP000011083">
    <property type="component" value="Unassembled WGS sequence"/>
</dbReference>
<organism evidence="1 2">
    <name type="scientific">Acanthamoeba castellanii (strain ATCC 30010 / Neff)</name>
    <dbReference type="NCBI Taxonomy" id="1257118"/>
    <lineage>
        <taxon>Eukaryota</taxon>
        <taxon>Amoebozoa</taxon>
        <taxon>Discosea</taxon>
        <taxon>Longamoebia</taxon>
        <taxon>Centramoebida</taxon>
        <taxon>Acanthamoebidae</taxon>
        <taxon>Acanthamoeba</taxon>
    </lineage>
</organism>
<dbReference type="KEGG" id="acan:ACA1_076700"/>